<evidence type="ECO:0000313" key="2">
    <source>
        <dbReference type="EMBL" id="KAG2904122.1"/>
    </source>
</evidence>
<dbReference type="Proteomes" id="UP000735874">
    <property type="component" value="Unassembled WGS sequence"/>
</dbReference>
<evidence type="ECO:0000313" key="1">
    <source>
        <dbReference type="EMBL" id="KAG2851854.1"/>
    </source>
</evidence>
<dbReference type="Proteomes" id="UP000774804">
    <property type="component" value="Unassembled WGS sequence"/>
</dbReference>
<reference evidence="1" key="1">
    <citation type="submission" date="2018-10" db="EMBL/GenBank/DDBJ databases">
        <title>Effector identification in a new, highly contiguous assembly of the strawberry crown rot pathogen Phytophthora cactorum.</title>
        <authorList>
            <person name="Armitage A.D."/>
            <person name="Nellist C.F."/>
            <person name="Bates H."/>
            <person name="Vickerstaff R.J."/>
            <person name="Harrison R.J."/>
        </authorList>
    </citation>
    <scope>NUCLEOTIDE SEQUENCE</scope>
    <source>
        <strain evidence="1">15-7</strain>
        <strain evidence="2">4032</strain>
    </source>
</reference>
<comment type="caution">
    <text evidence="1">The sequence shown here is derived from an EMBL/GenBank/DDBJ whole genome shotgun (WGS) entry which is preliminary data.</text>
</comment>
<accession>A0A8T0YJN6</accession>
<proteinExistence type="predicted"/>
<organism evidence="1 3">
    <name type="scientific">Phytophthora cactorum</name>
    <dbReference type="NCBI Taxonomy" id="29920"/>
    <lineage>
        <taxon>Eukaryota</taxon>
        <taxon>Sar</taxon>
        <taxon>Stramenopiles</taxon>
        <taxon>Oomycota</taxon>
        <taxon>Peronosporomycetes</taxon>
        <taxon>Peronosporales</taxon>
        <taxon>Peronosporaceae</taxon>
        <taxon>Phytophthora</taxon>
    </lineage>
</organism>
<sequence>MCGTHEFSRGGDGLAPILRHTGQTSISEDLLRRVDTHRSGIQGQQNAERHPVDEYQTRKGDCCLVVRDAYRWAERRSCAPRSVTKLCAQDLLTLTLSLKCTSNTRRPPTSSTRWSSAHSLALAAINQHFITVAVNARTGLHGEDGMHAPSRSMVVRPLRWSVQRVNNIGAGILQQEVYADPRNDVLT</sequence>
<dbReference type="AlphaFoldDB" id="A0A8T0YJN6"/>
<evidence type="ECO:0000313" key="3">
    <source>
        <dbReference type="Proteomes" id="UP000735874"/>
    </source>
</evidence>
<dbReference type="EMBL" id="RCMG01000580">
    <property type="protein sequence ID" value="KAG2851854.1"/>
    <property type="molecule type" value="Genomic_DNA"/>
</dbReference>
<gene>
    <name evidence="1" type="ORF">PC113_g15546</name>
    <name evidence="2" type="ORF">PC115_g15092</name>
</gene>
<name>A0A8T0YJN6_9STRA</name>
<protein>
    <submittedName>
        <fullName evidence="1">Uncharacterized protein</fullName>
    </submittedName>
</protein>
<dbReference type="EMBL" id="RCMI01000602">
    <property type="protein sequence ID" value="KAG2904122.1"/>
    <property type="molecule type" value="Genomic_DNA"/>
</dbReference>